<gene>
    <name evidence="2" type="ORF">GALL_517130</name>
</gene>
<comment type="caution">
    <text evidence="2">The sequence shown here is derived from an EMBL/GenBank/DDBJ whole genome shotgun (WGS) entry which is preliminary data.</text>
</comment>
<sequence>MRAPLALGKNQLQQRRQPKCCAKQHRREHRES</sequence>
<evidence type="ECO:0000313" key="2">
    <source>
        <dbReference type="EMBL" id="OIQ66714.1"/>
    </source>
</evidence>
<proteinExistence type="predicted"/>
<evidence type="ECO:0000256" key="1">
    <source>
        <dbReference type="SAM" id="MobiDB-lite"/>
    </source>
</evidence>
<feature type="region of interest" description="Disordered" evidence="1">
    <location>
        <begin position="1"/>
        <end position="32"/>
    </location>
</feature>
<dbReference type="EMBL" id="MLJW01006411">
    <property type="protein sequence ID" value="OIQ66714.1"/>
    <property type="molecule type" value="Genomic_DNA"/>
</dbReference>
<accession>A0A1J5P683</accession>
<reference evidence="2" key="1">
    <citation type="submission" date="2016-10" db="EMBL/GenBank/DDBJ databases">
        <title>Sequence of Gallionella enrichment culture.</title>
        <authorList>
            <person name="Poehlein A."/>
            <person name="Muehling M."/>
            <person name="Daniel R."/>
        </authorList>
    </citation>
    <scope>NUCLEOTIDE SEQUENCE</scope>
</reference>
<dbReference type="AlphaFoldDB" id="A0A1J5P683"/>
<name>A0A1J5P683_9ZZZZ</name>
<feature type="compositionally biased region" description="Basic residues" evidence="1">
    <location>
        <begin position="16"/>
        <end position="32"/>
    </location>
</feature>
<organism evidence="2">
    <name type="scientific">mine drainage metagenome</name>
    <dbReference type="NCBI Taxonomy" id="410659"/>
    <lineage>
        <taxon>unclassified sequences</taxon>
        <taxon>metagenomes</taxon>
        <taxon>ecological metagenomes</taxon>
    </lineage>
</organism>
<protein>
    <submittedName>
        <fullName evidence="2">Uncharacterized protein</fullName>
    </submittedName>
</protein>